<dbReference type="Pfam" id="PF04261">
    <property type="entry name" value="Dyp_perox_N"/>
    <property type="match status" value="1"/>
</dbReference>
<dbReference type="PANTHER" id="PTHR30521:SF4">
    <property type="entry name" value="DEFERROCHELATASE"/>
    <property type="match status" value="1"/>
</dbReference>
<comment type="cofactor">
    <cofactor evidence="13">
        <name>heme b</name>
        <dbReference type="ChEBI" id="CHEBI:60344"/>
    </cofactor>
    <text evidence="13">Binds 1 heme b (iron(II)-protoporphyrin IX) group non-covalently per subunit.</text>
</comment>
<evidence type="ECO:0000256" key="12">
    <source>
        <dbReference type="ARBA" id="ARBA00048856"/>
    </source>
</evidence>
<keyword evidence="14" id="KW-1133">Transmembrane helix</keyword>
<dbReference type="SUPFAM" id="SSF54909">
    <property type="entry name" value="Dimeric alpha+beta barrel"/>
    <property type="match status" value="1"/>
</dbReference>
<dbReference type="EC" id="1.11.1.-" evidence="13"/>
<evidence type="ECO:0000256" key="10">
    <source>
        <dbReference type="ARBA" id="ARBA00033771"/>
    </source>
</evidence>
<keyword evidence="14" id="KW-0812">Transmembrane</keyword>
<comment type="similarity">
    <text evidence="9 13">Belongs to the DyP-type peroxidase family.</text>
</comment>
<dbReference type="PANTHER" id="PTHR30521">
    <property type="entry name" value="DEFERROCHELATASE/PEROXIDASE"/>
    <property type="match status" value="1"/>
</dbReference>
<evidence type="ECO:0000256" key="4">
    <source>
        <dbReference type="ARBA" id="ARBA00022723"/>
    </source>
</evidence>
<reference evidence="17 18" key="1">
    <citation type="submission" date="2013-12" db="EMBL/GenBank/DDBJ databases">
        <title>Genome and proteome characterization of Caldibacillus debilis GB1 derived from a cellulolytic aero-tolerant co-culture.</title>
        <authorList>
            <person name="Wushke S.T."/>
            <person name="Zhang X."/>
            <person name="Fristensky B."/>
            <person name="Wilkins J.A."/>
            <person name="Levin D.B."/>
            <person name="Sparling R."/>
        </authorList>
    </citation>
    <scope>NUCLEOTIDE SEQUENCE [LARGE SCALE GENOMIC DNA]</scope>
    <source>
        <strain evidence="17 18">GB1</strain>
    </source>
</reference>
<evidence type="ECO:0000256" key="5">
    <source>
        <dbReference type="ARBA" id="ARBA00022729"/>
    </source>
</evidence>
<dbReference type="InterPro" id="IPR011008">
    <property type="entry name" value="Dimeric_a/b-barrel"/>
</dbReference>
<dbReference type="GO" id="GO:0004325">
    <property type="term" value="F:ferrochelatase activity"/>
    <property type="evidence" value="ECO:0007669"/>
    <property type="project" value="UniProtKB-EC"/>
</dbReference>
<dbReference type="PROSITE" id="PS51318">
    <property type="entry name" value="TAT"/>
    <property type="match status" value="1"/>
</dbReference>
<keyword evidence="7 13" id="KW-0408">Iron</keyword>
<dbReference type="Pfam" id="PF20628">
    <property type="entry name" value="Dyp_perox_C"/>
    <property type="match status" value="1"/>
</dbReference>
<dbReference type="Proteomes" id="UP000286235">
    <property type="component" value="Unassembled WGS sequence"/>
</dbReference>
<keyword evidence="8" id="KW-0456">Lyase</keyword>
<evidence type="ECO:0000256" key="2">
    <source>
        <dbReference type="ARBA" id="ARBA00022559"/>
    </source>
</evidence>
<evidence type="ECO:0000256" key="13">
    <source>
        <dbReference type="RuleBase" id="RU365017"/>
    </source>
</evidence>
<evidence type="ECO:0000256" key="14">
    <source>
        <dbReference type="SAM" id="Phobius"/>
    </source>
</evidence>
<evidence type="ECO:0000256" key="1">
    <source>
        <dbReference type="ARBA" id="ARBA00004196"/>
    </source>
</evidence>
<keyword evidence="18" id="KW-1185">Reference proteome</keyword>
<sequence length="432" mass="47981">MAEPDKQEFTSILKKQVSRRDVLKAAGIGGAGILLGAAGVGGAFALADVLPDIQKKEKTDAIIPFYGKHQAGITTRPQNHIYFASFDVTAENRKDLIRLFQDWTEAAAAMTEGRPVGDESDNKFLPPHDTGEVLGLSPANLTLTFGVGPTLFTKNGKDRFGLRKKQPAELKELPKFPLDSLEERWTGGDLCVQACADDFQVAFHAVRNLARIARGKAVLRWAQAGFQRTKQASSKNETPRNLFGFKDGTVNPDVNDPAELNKYLWVQPGDGADWLVDGTFLVVRRIQMFIEVWDRTSLKEQENTIGRYRDSGAYLGQKHEFDPPDFEKKDANGEYYIPITAHVRVARGDGKEKILRRSYSYTDGIDPKTGTFDAGLLFICFQRSLSEQFIPIQTRLAQTDHLNEYIVHRGSAVFACFPGAKKGGYIGESLFS</sequence>
<evidence type="ECO:0000256" key="3">
    <source>
        <dbReference type="ARBA" id="ARBA00022617"/>
    </source>
</evidence>
<dbReference type="GO" id="GO:0020037">
    <property type="term" value="F:heme binding"/>
    <property type="evidence" value="ECO:0007669"/>
    <property type="project" value="InterPro"/>
</dbReference>
<keyword evidence="4 13" id="KW-0479">Metal-binding</keyword>
<dbReference type="NCBIfam" id="TIGR01409">
    <property type="entry name" value="TAT_signal_seq"/>
    <property type="match status" value="1"/>
</dbReference>
<accession>A0A420VJE1</accession>
<protein>
    <recommendedName>
        <fullName evidence="10 13">Deferrochelatase</fullName>
        <ecNumber evidence="13">1.11.1.-</ecNumber>
    </recommendedName>
    <alternativeName>
        <fullName evidence="11 13">Peroxidase EfeB</fullName>
    </alternativeName>
</protein>
<organism evidence="17 18">
    <name type="scientific">Caldibacillus debilis GB1</name>
    <dbReference type="NCBI Taxonomy" id="1339248"/>
    <lineage>
        <taxon>Bacteria</taxon>
        <taxon>Bacillati</taxon>
        <taxon>Bacillota</taxon>
        <taxon>Bacilli</taxon>
        <taxon>Bacillales</taxon>
        <taxon>Bacillaceae</taxon>
        <taxon>Caldibacillus</taxon>
    </lineage>
</organism>
<dbReference type="EMBL" id="AZRV01000003">
    <property type="protein sequence ID" value="RKO63784.1"/>
    <property type="molecule type" value="Genomic_DNA"/>
</dbReference>
<dbReference type="RefSeq" id="WP_120665981.1">
    <property type="nucleotide sequence ID" value="NZ_AZRV01000003.1"/>
</dbReference>
<keyword evidence="6 13" id="KW-0560">Oxidoreductase</keyword>
<evidence type="ECO:0000259" key="16">
    <source>
        <dbReference type="Pfam" id="PF20628"/>
    </source>
</evidence>
<dbReference type="InterPro" id="IPR048327">
    <property type="entry name" value="Dyp_perox_N"/>
</dbReference>
<dbReference type="InterPro" id="IPR006311">
    <property type="entry name" value="TAT_signal"/>
</dbReference>
<dbReference type="GO" id="GO:0004601">
    <property type="term" value="F:peroxidase activity"/>
    <property type="evidence" value="ECO:0007669"/>
    <property type="project" value="UniProtKB-KW"/>
</dbReference>
<comment type="subcellular location">
    <subcellularLocation>
        <location evidence="1">Cell envelope</location>
    </subcellularLocation>
</comment>
<evidence type="ECO:0000313" key="17">
    <source>
        <dbReference type="EMBL" id="RKO63784.1"/>
    </source>
</evidence>
<comment type="function">
    <text evidence="13">Involved in the recovery of exogenous heme iron. Extracts iron from heme while preserving the protoporphyrin ring intact.</text>
</comment>
<dbReference type="GO" id="GO:0030313">
    <property type="term" value="C:cell envelope"/>
    <property type="evidence" value="ECO:0007669"/>
    <property type="project" value="UniProtKB-SubCell"/>
</dbReference>
<evidence type="ECO:0000256" key="8">
    <source>
        <dbReference type="ARBA" id="ARBA00023239"/>
    </source>
</evidence>
<comment type="caution">
    <text evidence="17">The sequence shown here is derived from an EMBL/GenBank/DDBJ whole genome shotgun (WGS) entry which is preliminary data.</text>
</comment>
<dbReference type="GO" id="GO:0033212">
    <property type="term" value="P:iron import into cell"/>
    <property type="evidence" value="ECO:0007669"/>
    <property type="project" value="InterPro"/>
</dbReference>
<keyword evidence="14" id="KW-0472">Membrane</keyword>
<dbReference type="PROSITE" id="PS51404">
    <property type="entry name" value="DYP_PEROXIDASE"/>
    <property type="match status" value="1"/>
</dbReference>
<dbReference type="InterPro" id="IPR019546">
    <property type="entry name" value="TAT_signal_bac_arc"/>
</dbReference>
<dbReference type="NCBIfam" id="TIGR01412">
    <property type="entry name" value="tat_substr_1"/>
    <property type="match status" value="1"/>
</dbReference>
<evidence type="ECO:0000313" key="18">
    <source>
        <dbReference type="Proteomes" id="UP000286235"/>
    </source>
</evidence>
<evidence type="ECO:0000259" key="15">
    <source>
        <dbReference type="Pfam" id="PF04261"/>
    </source>
</evidence>
<evidence type="ECO:0000256" key="11">
    <source>
        <dbReference type="ARBA" id="ARBA00033775"/>
    </source>
</evidence>
<dbReference type="InterPro" id="IPR048328">
    <property type="entry name" value="Dyp_perox_C"/>
</dbReference>
<keyword evidence="3 13" id="KW-0349">Heme</keyword>
<keyword evidence="2 13" id="KW-0575">Peroxidase</keyword>
<evidence type="ECO:0000256" key="6">
    <source>
        <dbReference type="ARBA" id="ARBA00023002"/>
    </source>
</evidence>
<dbReference type="GO" id="GO:0005829">
    <property type="term" value="C:cytosol"/>
    <property type="evidence" value="ECO:0007669"/>
    <property type="project" value="TreeGrafter"/>
</dbReference>
<name>A0A420VJE1_9BACI</name>
<feature type="domain" description="Dyp-type peroxidase N-terminal" evidence="15">
    <location>
        <begin position="70"/>
        <end position="227"/>
    </location>
</feature>
<comment type="catalytic activity">
    <reaction evidence="12">
        <text>heme b + 2 H(+) = protoporphyrin IX + Fe(2+)</text>
        <dbReference type="Rhea" id="RHEA:22584"/>
        <dbReference type="ChEBI" id="CHEBI:15378"/>
        <dbReference type="ChEBI" id="CHEBI:29033"/>
        <dbReference type="ChEBI" id="CHEBI:57306"/>
        <dbReference type="ChEBI" id="CHEBI:60344"/>
        <dbReference type="EC" id="4.98.1.1"/>
    </reaction>
    <physiologicalReaction direction="left-to-right" evidence="12">
        <dbReference type="Rhea" id="RHEA:22585"/>
    </physiologicalReaction>
</comment>
<dbReference type="InterPro" id="IPR006314">
    <property type="entry name" value="Dyp_peroxidase"/>
</dbReference>
<keyword evidence="5" id="KW-0732">Signal</keyword>
<feature type="domain" description="Dyp-type peroxidase C-terminal" evidence="16">
    <location>
        <begin position="238"/>
        <end position="420"/>
    </location>
</feature>
<dbReference type="NCBIfam" id="TIGR01413">
    <property type="entry name" value="Dyp_perox_fam"/>
    <property type="match status" value="1"/>
</dbReference>
<dbReference type="GO" id="GO:0046872">
    <property type="term" value="F:metal ion binding"/>
    <property type="evidence" value="ECO:0007669"/>
    <property type="project" value="UniProtKB-KW"/>
</dbReference>
<feature type="transmembrane region" description="Helical" evidence="14">
    <location>
        <begin position="22"/>
        <end position="47"/>
    </location>
</feature>
<dbReference type="AlphaFoldDB" id="A0A420VJE1"/>
<gene>
    <name evidence="17" type="ORF">Cdeb_02584</name>
</gene>
<evidence type="ECO:0000256" key="9">
    <source>
        <dbReference type="ARBA" id="ARBA00025737"/>
    </source>
</evidence>
<proteinExistence type="inferred from homology"/>
<evidence type="ECO:0000256" key="7">
    <source>
        <dbReference type="ARBA" id="ARBA00023004"/>
    </source>
</evidence>
<dbReference type="InterPro" id="IPR006313">
    <property type="entry name" value="EfeB/EfeN"/>
</dbReference>